<dbReference type="PANTHER" id="PTHR43775">
    <property type="entry name" value="FATTY ACID SYNTHASE"/>
    <property type="match status" value="1"/>
</dbReference>
<evidence type="ECO:0000313" key="6">
    <source>
        <dbReference type="Proteomes" id="UP000020681"/>
    </source>
</evidence>
<dbReference type="Gene3D" id="3.40.47.10">
    <property type="match status" value="1"/>
</dbReference>
<dbReference type="InterPro" id="IPR016039">
    <property type="entry name" value="Thiolase-like"/>
</dbReference>
<dbReference type="PROSITE" id="PS52004">
    <property type="entry name" value="KS3_2"/>
    <property type="match status" value="1"/>
</dbReference>
<name>A0ABN0R097_MYCUL</name>
<organism evidence="5 6">
    <name type="scientific">Mycobacterium ulcerans str. Harvey</name>
    <dbReference type="NCBI Taxonomy" id="1299332"/>
    <lineage>
        <taxon>Bacteria</taxon>
        <taxon>Bacillati</taxon>
        <taxon>Actinomycetota</taxon>
        <taxon>Actinomycetes</taxon>
        <taxon>Mycobacteriales</taxon>
        <taxon>Mycobacteriaceae</taxon>
        <taxon>Mycobacterium</taxon>
        <taxon>Mycobacterium ulcerans group</taxon>
    </lineage>
</organism>
<dbReference type="Proteomes" id="UP000020681">
    <property type="component" value="Unassembled WGS sequence"/>
</dbReference>
<dbReference type="InterPro" id="IPR020841">
    <property type="entry name" value="PKS_Beta-ketoAc_synthase_dom"/>
</dbReference>
<accession>A0ABN0R097</accession>
<dbReference type="Pfam" id="PF16197">
    <property type="entry name" value="KAsynt_C_assoc"/>
    <property type="match status" value="1"/>
</dbReference>
<keyword evidence="2" id="KW-0597">Phosphoprotein</keyword>
<dbReference type="SUPFAM" id="SSF53901">
    <property type="entry name" value="Thiolase-like"/>
    <property type="match status" value="1"/>
</dbReference>
<dbReference type="PANTHER" id="PTHR43775:SF37">
    <property type="entry name" value="SI:DKEY-61P9.11"/>
    <property type="match status" value="1"/>
</dbReference>
<keyword evidence="6" id="KW-1185">Reference proteome</keyword>
<evidence type="ECO:0000259" key="4">
    <source>
        <dbReference type="PROSITE" id="PS52004"/>
    </source>
</evidence>
<evidence type="ECO:0000256" key="2">
    <source>
        <dbReference type="ARBA" id="ARBA00022553"/>
    </source>
</evidence>
<dbReference type="EMBL" id="JAOL01000105">
    <property type="protein sequence ID" value="EUA90337.1"/>
    <property type="molecule type" value="Genomic_DNA"/>
</dbReference>
<reference evidence="5 6" key="1">
    <citation type="submission" date="2014-01" db="EMBL/GenBank/DDBJ databases">
        <authorList>
            <person name="Dobos K."/>
            <person name="Lenaerts A."/>
            <person name="Ordway D."/>
            <person name="DeGroote M.A."/>
            <person name="Parker T."/>
            <person name="Sizemore C."/>
            <person name="Tallon L.J."/>
            <person name="Sadzewicz L.K."/>
            <person name="Sengamalay N."/>
            <person name="Fraser C.M."/>
            <person name="Hine E."/>
            <person name="Shefchek K.A."/>
            <person name="Das S.P."/>
            <person name="Tettelin H."/>
        </authorList>
    </citation>
    <scope>NUCLEOTIDE SEQUENCE [LARGE SCALE GENOMIC DNA]</scope>
    <source>
        <strain evidence="5 6">Harvey</strain>
    </source>
</reference>
<dbReference type="InterPro" id="IPR032821">
    <property type="entry name" value="PKS_assoc"/>
</dbReference>
<evidence type="ECO:0000313" key="5">
    <source>
        <dbReference type="EMBL" id="EUA90337.1"/>
    </source>
</evidence>
<feature type="domain" description="Ketosynthase family 3 (KS3)" evidence="4">
    <location>
        <begin position="1"/>
        <end position="129"/>
    </location>
</feature>
<sequence>MTPADIDYIEAHGTGTPLGDPIELDSLSKVFADREGREPLVLGAVKTNLGHLEAAAGIAGFMKSVLAVGHGRIPRNLNFRQLTPHASEGVSRLTIATEEMEWPATDQPRRAGVSSFGVSGTNAHVVIEQARIRRRCRETLLRRCRRWWCRVRRRSGWPQRPLRWPIGWKAPVARCH</sequence>
<dbReference type="Pfam" id="PF02801">
    <property type="entry name" value="Ketoacyl-synt_C"/>
    <property type="match status" value="1"/>
</dbReference>
<dbReference type="CDD" id="cd00833">
    <property type="entry name" value="PKS"/>
    <property type="match status" value="1"/>
</dbReference>
<dbReference type="InterPro" id="IPR014031">
    <property type="entry name" value="Ketoacyl_synth_C"/>
</dbReference>
<gene>
    <name evidence="5" type="ORF">I551_3198</name>
</gene>
<keyword evidence="1" id="KW-0596">Phosphopantetheine</keyword>
<evidence type="ECO:0000256" key="1">
    <source>
        <dbReference type="ARBA" id="ARBA00022450"/>
    </source>
</evidence>
<keyword evidence="3" id="KW-0511">Multifunctional enzyme</keyword>
<proteinExistence type="predicted"/>
<evidence type="ECO:0000256" key="3">
    <source>
        <dbReference type="ARBA" id="ARBA00023268"/>
    </source>
</evidence>
<dbReference type="SMART" id="SM00825">
    <property type="entry name" value="PKS_KS"/>
    <property type="match status" value="1"/>
</dbReference>
<comment type="caution">
    <text evidence="5">The sequence shown here is derived from an EMBL/GenBank/DDBJ whole genome shotgun (WGS) entry which is preliminary data.</text>
</comment>
<dbReference type="InterPro" id="IPR050091">
    <property type="entry name" value="PKS_NRPS_Biosynth_Enz"/>
</dbReference>
<protein>
    <submittedName>
        <fullName evidence="5">Beta-ketoacyl synthase, C-terminal domain protein</fullName>
    </submittedName>
</protein>